<evidence type="ECO:0000313" key="2">
    <source>
        <dbReference type="EMBL" id="AEA47172.1"/>
    </source>
</evidence>
<dbReference type="STRING" id="693661.Arcve_1164"/>
<keyword evidence="3" id="KW-1185">Reference proteome</keyword>
<dbReference type="KEGG" id="ave:Arcve_1164"/>
<evidence type="ECO:0000313" key="3">
    <source>
        <dbReference type="Proteomes" id="UP000008136"/>
    </source>
</evidence>
<dbReference type="PANTHER" id="PTHR40072">
    <property type="entry name" value="MOLYBDOPTERIN-GUANINE DINUCLEOTIDE BIOSYNTHESIS ADAPTER PROTEIN-RELATED"/>
    <property type="match status" value="1"/>
</dbReference>
<dbReference type="eggNOG" id="arCOG00532">
    <property type="taxonomic scope" value="Archaea"/>
</dbReference>
<reference evidence="2 3" key="1">
    <citation type="submission" date="2011-03" db="EMBL/GenBank/DDBJ databases">
        <title>The complete genome of Archaeoglobus veneficus SNP6.</title>
        <authorList>
            <consortium name="US DOE Joint Genome Institute (JGI-PGF)"/>
            <person name="Lucas S."/>
            <person name="Copeland A."/>
            <person name="Lapidus A."/>
            <person name="Bruce D."/>
            <person name="Goodwin L."/>
            <person name="Pitluck S."/>
            <person name="Kyrpides N."/>
            <person name="Mavromatis K."/>
            <person name="Pagani I."/>
            <person name="Ivanova N."/>
            <person name="Mikhailova N."/>
            <person name="Lu M."/>
            <person name="Detter J.C."/>
            <person name="Tapia R."/>
            <person name="Han C."/>
            <person name="Land M."/>
            <person name="Hauser L."/>
            <person name="Markowitz V."/>
            <person name="Cheng J.-F."/>
            <person name="Hugenholtz P."/>
            <person name="Woyke T."/>
            <person name="Wu D."/>
            <person name="Spring S."/>
            <person name="Brambilla E."/>
            <person name="Klenk H.-P."/>
            <person name="Eisen J.A."/>
        </authorList>
    </citation>
    <scope>NUCLEOTIDE SEQUENCE [LARGE SCALE GENOMIC DNA]</scope>
    <source>
        <strain>SNP6</strain>
    </source>
</reference>
<gene>
    <name evidence="2" type="ordered locus">Arcve_1164</name>
</gene>
<dbReference type="InterPro" id="IPR052539">
    <property type="entry name" value="MGD_biosynthesis_adapter"/>
</dbReference>
<dbReference type="CDD" id="cd03116">
    <property type="entry name" value="MobB"/>
    <property type="match status" value="1"/>
</dbReference>
<dbReference type="GO" id="GO:0006777">
    <property type="term" value="P:Mo-molybdopterin cofactor biosynthetic process"/>
    <property type="evidence" value="ECO:0007669"/>
    <property type="project" value="InterPro"/>
</dbReference>
<dbReference type="NCBIfam" id="TIGR00176">
    <property type="entry name" value="mobB"/>
    <property type="match status" value="1"/>
</dbReference>
<proteinExistence type="predicted"/>
<dbReference type="PANTHER" id="PTHR40072:SF1">
    <property type="entry name" value="MOLYBDOPTERIN-GUANINE DINUCLEOTIDE BIOSYNTHESIS ADAPTER PROTEIN"/>
    <property type="match status" value="1"/>
</dbReference>
<dbReference type="Proteomes" id="UP000008136">
    <property type="component" value="Chromosome"/>
</dbReference>
<dbReference type="InterPro" id="IPR027417">
    <property type="entry name" value="P-loop_NTPase"/>
</dbReference>
<feature type="domain" description="Molybdopterin-guanine dinucleotide biosynthesis protein B (MobB)" evidence="1">
    <location>
        <begin position="3"/>
        <end position="127"/>
    </location>
</feature>
<dbReference type="InterPro" id="IPR004435">
    <property type="entry name" value="MobB_dom"/>
</dbReference>
<dbReference type="EMBL" id="CP002588">
    <property type="protein sequence ID" value="AEA47172.1"/>
    <property type="molecule type" value="Genomic_DNA"/>
</dbReference>
<dbReference type="GeneID" id="10394281"/>
<dbReference type="AlphaFoldDB" id="F2KMH5"/>
<dbReference type="Gene3D" id="3.40.50.300">
    <property type="entry name" value="P-loop containing nucleotide triphosphate hydrolases"/>
    <property type="match status" value="1"/>
</dbReference>
<name>F2KMH5_ARCVS</name>
<dbReference type="HOGENOM" id="CLU_068199_2_2_2"/>
<sequence>MIVLSIVGNSNSGKTTLITRIVPILKQRGFRVAVVKHTRDFEVDREGKDSWKIWQSGADVAIASNEKTALIMRGSKSLDEICRFFEGYDIVLTEGFSSAGKDRIVVLDESSKPEDFANGRIIAVVADRDVPGYRTFRRDDVDGIAELIVDILKGKNF</sequence>
<dbReference type="RefSeq" id="WP_013683836.1">
    <property type="nucleotide sequence ID" value="NC_015320.1"/>
</dbReference>
<organism evidence="2 3">
    <name type="scientific">Archaeoglobus veneficus (strain DSM 11195 / SNP6)</name>
    <dbReference type="NCBI Taxonomy" id="693661"/>
    <lineage>
        <taxon>Archaea</taxon>
        <taxon>Methanobacteriati</taxon>
        <taxon>Methanobacteriota</taxon>
        <taxon>Archaeoglobi</taxon>
        <taxon>Archaeoglobales</taxon>
        <taxon>Archaeoglobaceae</taxon>
        <taxon>Archaeoglobus</taxon>
    </lineage>
</organism>
<dbReference type="GO" id="GO:0005525">
    <property type="term" value="F:GTP binding"/>
    <property type="evidence" value="ECO:0007669"/>
    <property type="project" value="InterPro"/>
</dbReference>
<evidence type="ECO:0000259" key="1">
    <source>
        <dbReference type="Pfam" id="PF03205"/>
    </source>
</evidence>
<protein>
    <submittedName>
        <fullName evidence="2">Molybdopterin-guanine dinucleotide biosynthesis protein B</fullName>
    </submittedName>
</protein>
<dbReference type="Pfam" id="PF03205">
    <property type="entry name" value="MobB"/>
    <property type="match status" value="1"/>
</dbReference>
<dbReference type="SUPFAM" id="SSF52540">
    <property type="entry name" value="P-loop containing nucleoside triphosphate hydrolases"/>
    <property type="match status" value="1"/>
</dbReference>
<accession>F2KMH5</accession>